<keyword evidence="4" id="KW-1015">Disulfide bond</keyword>
<dbReference type="InterPro" id="IPR039036">
    <property type="entry name" value="Granulin_fam"/>
</dbReference>
<evidence type="ECO:0000313" key="6">
    <source>
        <dbReference type="EMBL" id="CAI8005802.1"/>
    </source>
</evidence>
<dbReference type="Gene3D" id="2.10.25.160">
    <property type="entry name" value="Granulin"/>
    <property type="match status" value="1"/>
</dbReference>
<dbReference type="SMART" id="SM00277">
    <property type="entry name" value="GRAN"/>
    <property type="match status" value="1"/>
</dbReference>
<comment type="subcellular location">
    <subcellularLocation>
        <location evidence="1">Secreted</location>
    </subcellularLocation>
</comment>
<comment type="caution">
    <text evidence="6">The sequence shown here is derived from an EMBL/GenBank/DDBJ whole genome shotgun (WGS) entry which is preliminary data.</text>
</comment>
<gene>
    <name evidence="6" type="ORF">GBAR_LOCUS4405</name>
</gene>
<dbReference type="GO" id="GO:0005576">
    <property type="term" value="C:extracellular region"/>
    <property type="evidence" value="ECO:0007669"/>
    <property type="project" value="UniProtKB-SubCell"/>
</dbReference>
<evidence type="ECO:0000256" key="2">
    <source>
        <dbReference type="ARBA" id="ARBA00010093"/>
    </source>
</evidence>
<dbReference type="InterPro" id="IPR000118">
    <property type="entry name" value="Granulin"/>
</dbReference>
<dbReference type="Pfam" id="PF00396">
    <property type="entry name" value="Granulin"/>
    <property type="match status" value="1"/>
</dbReference>
<dbReference type="InterPro" id="IPR037277">
    <property type="entry name" value="Granulin_sf"/>
</dbReference>
<reference evidence="6" key="1">
    <citation type="submission" date="2023-03" db="EMBL/GenBank/DDBJ databases">
        <authorList>
            <person name="Steffen K."/>
            <person name="Cardenas P."/>
        </authorList>
    </citation>
    <scope>NUCLEOTIDE SEQUENCE</scope>
</reference>
<feature type="domain" description="Granulins" evidence="5">
    <location>
        <begin position="65"/>
        <end position="111"/>
    </location>
</feature>
<dbReference type="Proteomes" id="UP001174909">
    <property type="component" value="Unassembled WGS sequence"/>
</dbReference>
<dbReference type="EMBL" id="CASHTH010000635">
    <property type="protein sequence ID" value="CAI8005802.1"/>
    <property type="molecule type" value="Genomic_DNA"/>
</dbReference>
<feature type="non-terminal residue" evidence="6">
    <location>
        <position position="1"/>
    </location>
</feature>
<protein>
    <submittedName>
        <fullName evidence="6">Progranulin</fullName>
    </submittedName>
</protein>
<evidence type="ECO:0000256" key="4">
    <source>
        <dbReference type="ARBA" id="ARBA00023157"/>
    </source>
</evidence>
<evidence type="ECO:0000313" key="7">
    <source>
        <dbReference type="Proteomes" id="UP001174909"/>
    </source>
</evidence>
<sequence>NRSSKTRVISPLDRPCSRQLLTQPYIPSVSQLCLSACAKITMRVLLALALLSAVSASPFLPSVVCPDGQSQCPDGNTCCKLSSGQWGCCPLPNAVCCSDGEHCCPTATSRLVLAPSKAKPSISSQKSSRKYATSFVRTAKANALMEIRVAS</sequence>
<dbReference type="AlphaFoldDB" id="A0AA35WA78"/>
<evidence type="ECO:0000256" key="1">
    <source>
        <dbReference type="ARBA" id="ARBA00004613"/>
    </source>
</evidence>
<proteinExistence type="inferred from homology"/>
<dbReference type="PANTHER" id="PTHR12274:SF3">
    <property type="entry name" value="PROGRANULIN"/>
    <property type="match status" value="1"/>
</dbReference>
<evidence type="ECO:0000256" key="3">
    <source>
        <dbReference type="ARBA" id="ARBA00022525"/>
    </source>
</evidence>
<dbReference type="PANTHER" id="PTHR12274">
    <property type="entry name" value="GRANULIN"/>
    <property type="match status" value="1"/>
</dbReference>
<keyword evidence="3" id="KW-0964">Secreted</keyword>
<evidence type="ECO:0000259" key="5">
    <source>
        <dbReference type="SMART" id="SM00277"/>
    </source>
</evidence>
<comment type="similarity">
    <text evidence="2">Belongs to the granulin family.</text>
</comment>
<keyword evidence="7" id="KW-1185">Reference proteome</keyword>
<accession>A0AA35WA78</accession>
<dbReference type="SUPFAM" id="SSF57277">
    <property type="entry name" value="Granulin repeat"/>
    <property type="match status" value="1"/>
</dbReference>
<name>A0AA35WA78_GEOBA</name>
<organism evidence="6 7">
    <name type="scientific">Geodia barretti</name>
    <name type="common">Barrett's horny sponge</name>
    <dbReference type="NCBI Taxonomy" id="519541"/>
    <lineage>
        <taxon>Eukaryota</taxon>
        <taxon>Metazoa</taxon>
        <taxon>Porifera</taxon>
        <taxon>Demospongiae</taxon>
        <taxon>Heteroscleromorpha</taxon>
        <taxon>Tetractinellida</taxon>
        <taxon>Astrophorina</taxon>
        <taxon>Geodiidae</taxon>
        <taxon>Geodia</taxon>
    </lineage>
</organism>